<evidence type="ECO:0008006" key="4">
    <source>
        <dbReference type="Google" id="ProtNLM"/>
    </source>
</evidence>
<feature type="transmembrane region" description="Helical" evidence="2">
    <location>
        <begin position="134"/>
        <end position="153"/>
    </location>
</feature>
<keyword evidence="2" id="KW-0472">Membrane</keyword>
<dbReference type="EMBL" id="MN740367">
    <property type="protein sequence ID" value="QHU02877.1"/>
    <property type="molecule type" value="Genomic_DNA"/>
</dbReference>
<feature type="coiled-coil region" evidence="1">
    <location>
        <begin position="50"/>
        <end position="119"/>
    </location>
</feature>
<keyword evidence="2" id="KW-0812">Transmembrane</keyword>
<feature type="transmembrane region" description="Helical" evidence="2">
    <location>
        <begin position="159"/>
        <end position="177"/>
    </location>
</feature>
<accession>A0A6C0JEF8</accession>
<keyword evidence="2" id="KW-1133">Transmembrane helix</keyword>
<keyword evidence="1" id="KW-0175">Coiled coil</keyword>
<dbReference type="AlphaFoldDB" id="A0A6C0JEF8"/>
<evidence type="ECO:0000256" key="1">
    <source>
        <dbReference type="SAM" id="Coils"/>
    </source>
</evidence>
<name>A0A6C0JEF8_9ZZZZ</name>
<sequence length="182" mass="20835">MSSEKNSPSIIKLKTLELEINMLIKTYKQVQGTNNNNIIHSKYDAAKKNMEELNTISGKLDDKMKEAQNMINKIVPKGENYQKKSKEKDIEIMNLADKLNTMSEKLDKLKQKNNTIQGDMETTDSDSRANRFQFYFISIATVIVGAITAYSMMTEETNIIENIIAMAILTIGIYFLVKKYFL</sequence>
<protein>
    <recommendedName>
        <fullName evidence="4">t-SNARE coiled-coil homology domain-containing protein</fullName>
    </recommendedName>
</protein>
<organism evidence="3">
    <name type="scientific">viral metagenome</name>
    <dbReference type="NCBI Taxonomy" id="1070528"/>
    <lineage>
        <taxon>unclassified sequences</taxon>
        <taxon>metagenomes</taxon>
        <taxon>organismal metagenomes</taxon>
    </lineage>
</organism>
<evidence type="ECO:0000313" key="3">
    <source>
        <dbReference type="EMBL" id="QHU02877.1"/>
    </source>
</evidence>
<evidence type="ECO:0000256" key="2">
    <source>
        <dbReference type="SAM" id="Phobius"/>
    </source>
</evidence>
<reference evidence="3" key="1">
    <citation type="journal article" date="2020" name="Nature">
        <title>Giant virus diversity and host interactions through global metagenomics.</title>
        <authorList>
            <person name="Schulz F."/>
            <person name="Roux S."/>
            <person name="Paez-Espino D."/>
            <person name="Jungbluth S."/>
            <person name="Walsh D.A."/>
            <person name="Denef V.J."/>
            <person name="McMahon K.D."/>
            <person name="Konstantinidis K.T."/>
            <person name="Eloe-Fadrosh E.A."/>
            <person name="Kyrpides N.C."/>
            <person name="Woyke T."/>
        </authorList>
    </citation>
    <scope>NUCLEOTIDE SEQUENCE</scope>
    <source>
        <strain evidence="3">GVMAG-M-3300025890-48</strain>
    </source>
</reference>
<proteinExistence type="predicted"/>